<dbReference type="STRING" id="1397694.GCA_000702585_00284"/>
<dbReference type="Proteomes" id="UP000254060">
    <property type="component" value="Unassembled WGS sequence"/>
</dbReference>
<organism evidence="2 3">
    <name type="scientific">Exiguobacterium aurantiacum</name>
    <dbReference type="NCBI Taxonomy" id="33987"/>
    <lineage>
        <taxon>Bacteria</taxon>
        <taxon>Bacillati</taxon>
        <taxon>Bacillota</taxon>
        <taxon>Bacilli</taxon>
        <taxon>Bacillales</taxon>
        <taxon>Bacillales Family XII. Incertae Sedis</taxon>
        <taxon>Exiguobacterium</taxon>
    </lineage>
</organism>
<dbReference type="PANTHER" id="PTHR43682">
    <property type="entry name" value="LACTATE UTILIZATION PROTEIN C"/>
    <property type="match status" value="1"/>
</dbReference>
<reference evidence="2 3" key="1">
    <citation type="submission" date="2018-06" db="EMBL/GenBank/DDBJ databases">
        <authorList>
            <consortium name="Pathogen Informatics"/>
            <person name="Doyle S."/>
        </authorList>
    </citation>
    <scope>NUCLEOTIDE SEQUENCE [LARGE SCALE GENOMIC DNA]</scope>
    <source>
        <strain evidence="2 3">NCTC13163</strain>
    </source>
</reference>
<dbReference type="EMBL" id="UGGP01000001">
    <property type="protein sequence ID" value="STO09425.1"/>
    <property type="molecule type" value="Genomic_DNA"/>
</dbReference>
<proteinExistence type="predicted"/>
<accession>A0A377FYB6</accession>
<evidence type="ECO:0000313" key="3">
    <source>
        <dbReference type="Proteomes" id="UP000254060"/>
    </source>
</evidence>
<dbReference type="InterPro" id="IPR037171">
    <property type="entry name" value="NagB/RpiA_transferase-like"/>
</dbReference>
<dbReference type="RefSeq" id="WP_029333831.1">
    <property type="nucleotide sequence ID" value="NZ_UGGP01000001.1"/>
</dbReference>
<evidence type="ECO:0000313" key="2">
    <source>
        <dbReference type="EMBL" id="STO09425.1"/>
    </source>
</evidence>
<dbReference type="Pfam" id="PF02589">
    <property type="entry name" value="LUD_dom"/>
    <property type="match status" value="1"/>
</dbReference>
<dbReference type="InterPro" id="IPR003741">
    <property type="entry name" value="LUD_dom"/>
</dbReference>
<sequence>MNPGTITNREDFLNRIAKQLGRDVDLTPPKRVYKHRPQDEVLKDASEEELLETFRMVAMRIHTDVVECDSAHLDDTLRLLIERYEGSAIIAEQDERIKSWAPKTSESFDWWDAERPDESRALAVKADIGITIADEALAESATIVQYAKPGKSRTISLLPQDHIAIIPKSVLAPRMTQAAKRLSDLDRDGDLASPNGVNFISGPSNSADIEMNLIVGVHGPVRVAYVLVHDL</sequence>
<evidence type="ECO:0000259" key="1">
    <source>
        <dbReference type="Pfam" id="PF02589"/>
    </source>
</evidence>
<feature type="domain" description="LUD" evidence="1">
    <location>
        <begin position="60"/>
        <end position="228"/>
    </location>
</feature>
<dbReference type="SUPFAM" id="SSF100950">
    <property type="entry name" value="NagB/RpiA/CoA transferase-like"/>
    <property type="match status" value="1"/>
</dbReference>
<protein>
    <submittedName>
        <fullName evidence="2">Lactate utilization protein C</fullName>
    </submittedName>
</protein>
<dbReference type="InterPro" id="IPR024185">
    <property type="entry name" value="FTHF_cligase-like_sf"/>
</dbReference>
<dbReference type="Gene3D" id="3.40.50.10420">
    <property type="entry name" value="NagB/RpiA/CoA transferase-like"/>
    <property type="match status" value="1"/>
</dbReference>
<dbReference type="AlphaFoldDB" id="A0A377FYB6"/>
<dbReference type="OrthoDB" id="9794157at2"/>
<dbReference type="PANTHER" id="PTHR43682:SF1">
    <property type="entry name" value="LACTATE UTILIZATION PROTEIN C"/>
    <property type="match status" value="1"/>
</dbReference>
<name>A0A377FYB6_9BACL</name>
<gene>
    <name evidence="2" type="primary">lutC</name>
    <name evidence="2" type="ORF">NCTC13163_02862</name>
</gene>